<sequence length="99" mass="10636">MSEFSVDMDQLDQLVARLAGLAGYVADNLDDIDDQVATLKGSSWEGIAADAYHTAHTQWVTGAREFAEGIRDMSDAAKAAHTRYGNAADLNKKMLDSGS</sequence>
<evidence type="ECO:0000313" key="3">
    <source>
        <dbReference type="Proteomes" id="UP001601444"/>
    </source>
</evidence>
<dbReference type="InterPro" id="IPR010310">
    <property type="entry name" value="T7SS_ESAT-6-like"/>
</dbReference>
<dbReference type="NCBIfam" id="TIGR03930">
    <property type="entry name" value="WXG100_ESAT6"/>
    <property type="match status" value="1"/>
</dbReference>
<dbReference type="EMBL" id="JBIAMX010000001">
    <property type="protein sequence ID" value="MFF0541292.1"/>
    <property type="molecule type" value="Genomic_DNA"/>
</dbReference>
<dbReference type="InterPro" id="IPR036689">
    <property type="entry name" value="ESAT-6-like_sf"/>
</dbReference>
<dbReference type="Pfam" id="PF06013">
    <property type="entry name" value="WXG100"/>
    <property type="match status" value="1"/>
</dbReference>
<accession>A0ABW6PFW5</accession>
<organism evidence="2 3">
    <name type="scientific">Nocardia thailandica</name>
    <dbReference type="NCBI Taxonomy" id="257275"/>
    <lineage>
        <taxon>Bacteria</taxon>
        <taxon>Bacillati</taxon>
        <taxon>Actinomycetota</taxon>
        <taxon>Actinomycetes</taxon>
        <taxon>Mycobacteriales</taxon>
        <taxon>Nocardiaceae</taxon>
        <taxon>Nocardia</taxon>
    </lineage>
</organism>
<evidence type="ECO:0000313" key="2">
    <source>
        <dbReference type="EMBL" id="MFF0541292.1"/>
    </source>
</evidence>
<comment type="similarity">
    <text evidence="1">Belongs to the WXG100 family.</text>
</comment>
<gene>
    <name evidence="2" type="ORF">ACFYTF_00465</name>
</gene>
<proteinExistence type="inferred from homology"/>
<name>A0ABW6PFW5_9NOCA</name>
<evidence type="ECO:0000256" key="1">
    <source>
        <dbReference type="RuleBase" id="RU362001"/>
    </source>
</evidence>
<protein>
    <recommendedName>
        <fullName evidence="1">ESAT-6-like protein</fullName>
    </recommendedName>
</protein>
<dbReference type="Gene3D" id="1.10.287.1060">
    <property type="entry name" value="ESAT-6-like"/>
    <property type="match status" value="1"/>
</dbReference>
<dbReference type="Proteomes" id="UP001601444">
    <property type="component" value="Unassembled WGS sequence"/>
</dbReference>
<comment type="caution">
    <text evidence="2">The sequence shown here is derived from an EMBL/GenBank/DDBJ whole genome shotgun (WGS) entry which is preliminary data.</text>
</comment>
<dbReference type="RefSeq" id="WP_387698604.1">
    <property type="nucleotide sequence ID" value="NZ_JBIAMX010000001.1"/>
</dbReference>
<dbReference type="SUPFAM" id="SSF140453">
    <property type="entry name" value="EsxAB dimer-like"/>
    <property type="match status" value="1"/>
</dbReference>
<keyword evidence="3" id="KW-1185">Reference proteome</keyword>
<reference evidence="2 3" key="1">
    <citation type="submission" date="2024-10" db="EMBL/GenBank/DDBJ databases">
        <title>The Natural Products Discovery Center: Release of the First 8490 Sequenced Strains for Exploring Actinobacteria Biosynthetic Diversity.</title>
        <authorList>
            <person name="Kalkreuter E."/>
            <person name="Kautsar S.A."/>
            <person name="Yang D."/>
            <person name="Bader C.D."/>
            <person name="Teijaro C.N."/>
            <person name="Fluegel L."/>
            <person name="Davis C.M."/>
            <person name="Simpson J.R."/>
            <person name="Lauterbach L."/>
            <person name="Steele A.D."/>
            <person name="Gui C."/>
            <person name="Meng S."/>
            <person name="Li G."/>
            <person name="Viehrig K."/>
            <person name="Ye F."/>
            <person name="Su P."/>
            <person name="Kiefer A.F."/>
            <person name="Nichols A."/>
            <person name="Cepeda A.J."/>
            <person name="Yan W."/>
            <person name="Fan B."/>
            <person name="Jiang Y."/>
            <person name="Adhikari A."/>
            <person name="Zheng C.-J."/>
            <person name="Schuster L."/>
            <person name="Cowan T.M."/>
            <person name="Smanski M.J."/>
            <person name="Chevrette M.G."/>
            <person name="De Carvalho L.P.S."/>
            <person name="Shen B."/>
        </authorList>
    </citation>
    <scope>NUCLEOTIDE SEQUENCE [LARGE SCALE GENOMIC DNA]</scope>
    <source>
        <strain evidence="2 3">NPDC004045</strain>
    </source>
</reference>